<dbReference type="PANTHER" id="PTHR22763:SF191">
    <property type="entry name" value="RING FINGER PROTEIN 145 HOMOLOG"/>
    <property type="match status" value="1"/>
</dbReference>
<dbReference type="InterPro" id="IPR025754">
    <property type="entry name" value="TRC8_N_dom"/>
</dbReference>
<evidence type="ECO:0000256" key="5">
    <source>
        <dbReference type="ARBA" id="ARBA00022833"/>
    </source>
</evidence>
<accession>A0A6S7ILL5</accession>
<dbReference type="GO" id="GO:0036503">
    <property type="term" value="P:ERAD pathway"/>
    <property type="evidence" value="ECO:0007669"/>
    <property type="project" value="TreeGrafter"/>
</dbReference>
<dbReference type="GO" id="GO:0061630">
    <property type="term" value="F:ubiquitin protein ligase activity"/>
    <property type="evidence" value="ECO:0007669"/>
    <property type="project" value="TreeGrafter"/>
</dbReference>
<comment type="subcellular location">
    <subcellularLocation>
        <location evidence="1">Membrane</location>
        <topology evidence="1">Multi-pass membrane protein</topology>
    </subcellularLocation>
</comment>
<evidence type="ECO:0000256" key="6">
    <source>
        <dbReference type="ARBA" id="ARBA00022989"/>
    </source>
</evidence>
<keyword evidence="7" id="KW-0472">Membrane</keyword>
<evidence type="ECO:0000256" key="2">
    <source>
        <dbReference type="ARBA" id="ARBA00022692"/>
    </source>
</evidence>
<evidence type="ECO:0000313" key="8">
    <source>
        <dbReference type="EMBL" id="CAB4003508.1"/>
    </source>
</evidence>
<sequence>MPAKDLEVGSRLPFVILLELFLTLETEIFDHWFCYGRLFQLAGIIISLWCFLLHQEQLTAVYHYSLFAIDMTIILYLNLYNTIDFGGSLVTRNNGLSFWDIFIVFPIVVGAWVFYIASVILYSRGLHTKKPIAFAFSTAPVFVHRICFAKTGENPPIWLCLFVFISAYLALHALYTTMKSILRYLWSSFNVAKWLCRMYGWTVLFVFHWRRLYIADTLTVFWTMVFAINLIIQHVCSMQPISMSALVFSSVAHSCTSLLTMLSMCFIIYKICNFILTHVKNFYHDDHIPMEESNSSPSGVREACGFFFLALYTGVASCEPSRKMYLLELIFYLLLAALIRSMFEVVEPVLLALSSLQTAGIRKHLRVLGFIFFLLVSAFYLAFSVYEMKDRIPFMTPNIITIAQIVAALVLYSLYCYDAQHDGVWEELDDYVYYVNGGCRVFEFGVIAAVLCYRLCDFTLEWTLFQIAMALLHIYVNIWQPAREGWQSLRKRHQVYQKLNALPEASQDEIESLEDVCPICLEELKSARVTPCRHFFHNLCLRKWLKVQNKCPMCHANILAL</sequence>
<dbReference type="GO" id="GO:0043161">
    <property type="term" value="P:proteasome-mediated ubiquitin-dependent protein catabolic process"/>
    <property type="evidence" value="ECO:0007669"/>
    <property type="project" value="TreeGrafter"/>
</dbReference>
<reference evidence="8" key="1">
    <citation type="submission" date="2020-04" db="EMBL/GenBank/DDBJ databases">
        <authorList>
            <person name="Alioto T."/>
            <person name="Alioto T."/>
            <person name="Gomez Garrido J."/>
        </authorList>
    </citation>
    <scope>NUCLEOTIDE SEQUENCE</scope>
    <source>
        <strain evidence="8">A484AB</strain>
    </source>
</reference>
<evidence type="ECO:0000256" key="4">
    <source>
        <dbReference type="ARBA" id="ARBA00022771"/>
    </source>
</evidence>
<dbReference type="SUPFAM" id="SSF57850">
    <property type="entry name" value="RING/U-box"/>
    <property type="match status" value="1"/>
</dbReference>
<dbReference type="GO" id="GO:0016020">
    <property type="term" value="C:membrane"/>
    <property type="evidence" value="ECO:0007669"/>
    <property type="project" value="UniProtKB-SubCell"/>
</dbReference>
<keyword evidence="2" id="KW-0812">Transmembrane</keyword>
<dbReference type="Proteomes" id="UP001152795">
    <property type="component" value="Unassembled WGS sequence"/>
</dbReference>
<dbReference type="InterPro" id="IPR050731">
    <property type="entry name" value="HRD1_E3_ubiq-ligases"/>
</dbReference>
<keyword evidence="6" id="KW-1133">Transmembrane helix</keyword>
<protein>
    <submittedName>
        <fullName evidence="8">RING finger 145-like</fullName>
    </submittedName>
</protein>
<dbReference type="AlphaFoldDB" id="A0A6S7ILL5"/>
<gene>
    <name evidence="8" type="ORF">PACLA_8A065680</name>
</gene>
<dbReference type="Pfam" id="PF13923">
    <property type="entry name" value="zf-C3HC4_2"/>
    <property type="match status" value="1"/>
</dbReference>
<evidence type="ECO:0000256" key="7">
    <source>
        <dbReference type="ARBA" id="ARBA00023136"/>
    </source>
</evidence>
<dbReference type="Pfam" id="PF13705">
    <property type="entry name" value="TRC8_N"/>
    <property type="match status" value="1"/>
</dbReference>
<dbReference type="GO" id="GO:0012505">
    <property type="term" value="C:endomembrane system"/>
    <property type="evidence" value="ECO:0007669"/>
    <property type="project" value="TreeGrafter"/>
</dbReference>
<comment type="caution">
    <text evidence="8">The sequence shown here is derived from an EMBL/GenBank/DDBJ whole genome shotgun (WGS) entry which is preliminary data.</text>
</comment>
<keyword evidence="4" id="KW-0863">Zinc-finger</keyword>
<evidence type="ECO:0000256" key="1">
    <source>
        <dbReference type="ARBA" id="ARBA00004141"/>
    </source>
</evidence>
<evidence type="ECO:0000313" key="9">
    <source>
        <dbReference type="Proteomes" id="UP001152795"/>
    </source>
</evidence>
<dbReference type="PROSITE" id="PS50089">
    <property type="entry name" value="ZF_RING_2"/>
    <property type="match status" value="1"/>
</dbReference>
<dbReference type="SMART" id="SM00744">
    <property type="entry name" value="RINGv"/>
    <property type="match status" value="1"/>
</dbReference>
<dbReference type="OrthoDB" id="4752984at2759"/>
<proteinExistence type="predicted"/>
<dbReference type="EMBL" id="CACRXK020004648">
    <property type="protein sequence ID" value="CAB4003508.1"/>
    <property type="molecule type" value="Genomic_DNA"/>
</dbReference>
<keyword evidence="9" id="KW-1185">Reference proteome</keyword>
<dbReference type="PANTHER" id="PTHR22763">
    <property type="entry name" value="RING ZINC FINGER PROTEIN"/>
    <property type="match status" value="1"/>
</dbReference>
<dbReference type="GO" id="GO:0008270">
    <property type="term" value="F:zinc ion binding"/>
    <property type="evidence" value="ECO:0007669"/>
    <property type="project" value="UniProtKB-KW"/>
</dbReference>
<dbReference type="InterPro" id="IPR001841">
    <property type="entry name" value="Znf_RING"/>
</dbReference>
<keyword evidence="3" id="KW-0479">Metal-binding</keyword>
<keyword evidence="5" id="KW-0862">Zinc</keyword>
<dbReference type="Gene3D" id="3.30.40.10">
    <property type="entry name" value="Zinc/RING finger domain, C3HC4 (zinc finger)"/>
    <property type="match status" value="1"/>
</dbReference>
<dbReference type="InterPro" id="IPR013083">
    <property type="entry name" value="Znf_RING/FYVE/PHD"/>
</dbReference>
<evidence type="ECO:0000256" key="3">
    <source>
        <dbReference type="ARBA" id="ARBA00022723"/>
    </source>
</evidence>
<dbReference type="SMART" id="SM00184">
    <property type="entry name" value="RING"/>
    <property type="match status" value="1"/>
</dbReference>
<name>A0A6S7ILL5_PARCT</name>
<organism evidence="8 9">
    <name type="scientific">Paramuricea clavata</name>
    <name type="common">Red gorgonian</name>
    <name type="synonym">Violescent sea-whip</name>
    <dbReference type="NCBI Taxonomy" id="317549"/>
    <lineage>
        <taxon>Eukaryota</taxon>
        <taxon>Metazoa</taxon>
        <taxon>Cnidaria</taxon>
        <taxon>Anthozoa</taxon>
        <taxon>Octocorallia</taxon>
        <taxon>Malacalcyonacea</taxon>
        <taxon>Plexauridae</taxon>
        <taxon>Paramuricea</taxon>
    </lineage>
</organism>
<dbReference type="InterPro" id="IPR011016">
    <property type="entry name" value="Znf_RING-CH"/>
</dbReference>